<dbReference type="PANTHER" id="PTHR23176:SF134">
    <property type="entry name" value="RHO-TYPE GTPASE-ACTIVATING PROTEIN"/>
    <property type="match status" value="1"/>
</dbReference>
<dbReference type="Gene3D" id="1.25.40.90">
    <property type="match status" value="1"/>
</dbReference>
<feature type="domain" description="Rho-GAP" evidence="4">
    <location>
        <begin position="1041"/>
        <end position="1228"/>
    </location>
</feature>
<dbReference type="SUPFAM" id="SSF48350">
    <property type="entry name" value="GTPase activation domain, GAP"/>
    <property type="match status" value="1"/>
</dbReference>
<feature type="domain" description="F-BAR" evidence="5">
    <location>
        <begin position="706"/>
        <end position="1001"/>
    </location>
</feature>
<evidence type="ECO:0000256" key="3">
    <source>
        <dbReference type="SAM" id="MobiDB-lite"/>
    </source>
</evidence>
<dbReference type="Gene3D" id="1.20.1270.60">
    <property type="entry name" value="Arfaptin homology (AH) domain/BAR domain"/>
    <property type="match status" value="1"/>
</dbReference>
<evidence type="ECO:0008006" key="8">
    <source>
        <dbReference type="Google" id="ProtNLM"/>
    </source>
</evidence>
<dbReference type="GO" id="GO:0005096">
    <property type="term" value="F:GTPase activator activity"/>
    <property type="evidence" value="ECO:0007669"/>
    <property type="project" value="UniProtKB-KW"/>
</dbReference>
<dbReference type="VEuPathDB" id="FungiDB:SeMB42_g00283"/>
<dbReference type="InterPro" id="IPR027267">
    <property type="entry name" value="AH/BAR_dom_sf"/>
</dbReference>
<evidence type="ECO:0000313" key="6">
    <source>
        <dbReference type="EMBL" id="TPX54440.1"/>
    </source>
</evidence>
<name>A0A507DU97_9FUNG</name>
<dbReference type="InterPro" id="IPR031160">
    <property type="entry name" value="F_BAR_dom"/>
</dbReference>
<dbReference type="SMART" id="SM00324">
    <property type="entry name" value="RhoGAP"/>
    <property type="match status" value="1"/>
</dbReference>
<evidence type="ECO:0000313" key="7">
    <source>
        <dbReference type="Proteomes" id="UP000317494"/>
    </source>
</evidence>
<dbReference type="PROSITE" id="PS51741">
    <property type="entry name" value="F_BAR"/>
    <property type="match status" value="1"/>
</dbReference>
<gene>
    <name evidence="6" type="ORF">SeMB42_g00283</name>
</gene>
<proteinExistence type="predicted"/>
<dbReference type="SUPFAM" id="SSF103657">
    <property type="entry name" value="BAR/IMD domain-like"/>
    <property type="match status" value="1"/>
</dbReference>
<comment type="caution">
    <text evidence="6">The sequence shown here is derived from an EMBL/GenBank/DDBJ whole genome shotgun (WGS) entry which is preliminary data.</text>
</comment>
<dbReference type="STRING" id="286115.A0A507DU97"/>
<dbReference type="InterPro" id="IPR001060">
    <property type="entry name" value="FCH_dom"/>
</dbReference>
<dbReference type="Pfam" id="PF21936">
    <property type="entry name" value="Pcf11_C"/>
    <property type="match status" value="1"/>
</dbReference>
<dbReference type="InterPro" id="IPR050729">
    <property type="entry name" value="Rho-GAP"/>
</dbReference>
<evidence type="ECO:0000259" key="4">
    <source>
        <dbReference type="PROSITE" id="PS50238"/>
    </source>
</evidence>
<organism evidence="6 7">
    <name type="scientific">Synchytrium endobioticum</name>
    <dbReference type="NCBI Taxonomy" id="286115"/>
    <lineage>
        <taxon>Eukaryota</taxon>
        <taxon>Fungi</taxon>
        <taxon>Fungi incertae sedis</taxon>
        <taxon>Chytridiomycota</taxon>
        <taxon>Chytridiomycota incertae sedis</taxon>
        <taxon>Chytridiomycetes</taxon>
        <taxon>Synchytriales</taxon>
        <taxon>Synchytriaceae</taxon>
        <taxon>Synchytrium</taxon>
    </lineage>
</organism>
<dbReference type="InterPro" id="IPR054127">
    <property type="entry name" value="Pcf11_C"/>
</dbReference>
<keyword evidence="7" id="KW-1185">Reference proteome</keyword>
<dbReference type="Pfam" id="PF00611">
    <property type="entry name" value="FCH"/>
    <property type="match status" value="1"/>
</dbReference>
<dbReference type="Pfam" id="PF00620">
    <property type="entry name" value="RhoGAP"/>
    <property type="match status" value="1"/>
</dbReference>
<dbReference type="Pfam" id="PF04818">
    <property type="entry name" value="CID"/>
    <property type="match status" value="1"/>
</dbReference>
<keyword evidence="2" id="KW-0175">Coiled coil</keyword>
<dbReference type="PANTHER" id="PTHR23176">
    <property type="entry name" value="RHO/RAC/CDC GTPASE-ACTIVATING PROTEIN"/>
    <property type="match status" value="1"/>
</dbReference>
<reference evidence="6 7" key="1">
    <citation type="journal article" date="2019" name="Sci. Rep.">
        <title>Comparative genomics of chytrid fungi reveal insights into the obligate biotrophic and pathogenic lifestyle of Synchytrium endobioticum.</title>
        <authorList>
            <person name="van de Vossenberg B.T.L.H."/>
            <person name="Warris S."/>
            <person name="Nguyen H.D.T."/>
            <person name="van Gent-Pelzer M.P.E."/>
            <person name="Joly D.L."/>
            <person name="van de Geest H.C."/>
            <person name="Bonants P.J.M."/>
            <person name="Smith D.S."/>
            <person name="Levesque C.A."/>
            <person name="van der Lee T.A.J."/>
        </authorList>
    </citation>
    <scope>NUCLEOTIDE SEQUENCE [LARGE SCALE GENOMIC DNA]</scope>
    <source>
        <strain evidence="6 7">MB42</strain>
    </source>
</reference>
<accession>A0A507DU97</accession>
<feature type="region of interest" description="Disordered" evidence="3">
    <location>
        <begin position="516"/>
        <end position="566"/>
    </location>
</feature>
<evidence type="ECO:0000256" key="1">
    <source>
        <dbReference type="ARBA" id="ARBA00022468"/>
    </source>
</evidence>
<dbReference type="AlphaFoldDB" id="A0A507DU97"/>
<dbReference type="EMBL" id="QEAN01000005">
    <property type="protein sequence ID" value="TPX54440.1"/>
    <property type="molecule type" value="Genomic_DNA"/>
</dbReference>
<evidence type="ECO:0000259" key="5">
    <source>
        <dbReference type="PROSITE" id="PS51741"/>
    </source>
</evidence>
<dbReference type="InterPro" id="IPR008936">
    <property type="entry name" value="Rho_GTPase_activation_prot"/>
</dbReference>
<dbReference type="PROSITE" id="PS50238">
    <property type="entry name" value="RHOGAP"/>
    <property type="match status" value="1"/>
</dbReference>
<dbReference type="SMART" id="SM00055">
    <property type="entry name" value="FCH"/>
    <property type="match status" value="1"/>
</dbReference>
<dbReference type="Gene3D" id="1.10.555.10">
    <property type="entry name" value="Rho GTPase activation protein"/>
    <property type="match status" value="1"/>
</dbReference>
<keyword evidence="1" id="KW-0343">GTPase activation</keyword>
<evidence type="ECO:0000256" key="2">
    <source>
        <dbReference type="PROSITE-ProRule" id="PRU01077"/>
    </source>
</evidence>
<dbReference type="InterPro" id="IPR000198">
    <property type="entry name" value="RhoGAP_dom"/>
</dbReference>
<dbReference type="GO" id="GO:0005737">
    <property type="term" value="C:cytoplasm"/>
    <property type="evidence" value="ECO:0007669"/>
    <property type="project" value="TreeGrafter"/>
</dbReference>
<sequence>MALHQQQAKESAKQAENERWASAIVDAIEIQLRNVHSSQKLPVLYLLDSIVKNLGGVFVLEFSRNIVKTYTQAYDSLNWEDKARMMEDKVRAAPPLPAMMGAPLMVRQNNQPSYSRAPLHPSSLPFQSLAATAAATSSSMNPSMSMYGITAAAQSTHVPQMSPQQDFARQLAVNALLSEAQAVIGQKRAKLAMNPTNLVVSGEVELLQQVMTTITTQHIDLPMLQQLLEQVRNMKEQHTPQIAFFPAGPVAAASIATPNVPMFTTNVTPPNVTPATASSLASLAPSASHAPIMNNTPSNAWANLLNMNRSSNGSSGVLMPPSSVGAGEKKILKMEELPRIRLTNDDINKKIDGAVALLYDALSVQCKQCGRRFLNTDEGKEANSAHLDWHFRASRRQREKAKRAISRDWYLPENEWCVEREADVKAQQVASAFFNIDSDNAGSSVDKESTDDVNNPSRNLPADAVDMSFGMPHCPICNESFEKYFDQEREEWMFRNAMAVDERVYHFACYRDSSKARVKASTPPRSPGDGPSTILGKRKETPDASDAGSGLVSDEGGSHPRSNSHCILRPRACTSYSIIMSSRMSSGPPSAPSVASSTPYYASTFRKNKTLNSSSSPLRQHLNPFTASATELTAEQGAFDHVNMNYSQPEFEGAQIPSNGNDIVALAAESAGDQHTMRSHASSLSDIGMGAMHYTESGPTHHFDHEGANVPHQALGVYDNAFSLLLDRVKQNANACKEVMNFIKRKAAIEEEYAKAMSRLAQSMSDTMEKNDGKLGSFGDAWKRICYIHERVGEVKLKFSEDLAEVANEVGTLHKNTVRSRKELKDGGGKHWKIVLEAEHSLEKTKSKYESASTEWESAIIQCQTGGTQMGPAGWTMKKSASNPFNMFVKSAPNPSKLQKNEDDLRVRVAQANDGFKRQLEHVQEKRNTYFVKHLPMLIKVVKEANDEADQGLQKSLVKYAQMYEQALMDEGITIAPLPKEDEETKMSLIRVIEGVDHEGDLHAFMKNYVPKPAQLQKAEQRFGAYFPTSLESSNKPVFGQEIDELTARDGGQVPIIVEKCIQIIERHGMRTVGLYRQSGSMSEIQSLRALVDRDFSKIDLEKYAADITVVCGLFKLWFRTLPTPLFTQERYHEFVEAAKIEDDRARLMHIHELVNGLSDTHFSTLQCLVAHLHRVRTREVDTKMNVQSLAIVWGPTLFGGHGATNPVELALQCRVVETILASYLDIFPDD</sequence>
<protein>
    <recommendedName>
        <fullName evidence="8">Rho-GAP domain-containing protein</fullName>
    </recommendedName>
</protein>
<dbReference type="GO" id="GO:0007165">
    <property type="term" value="P:signal transduction"/>
    <property type="evidence" value="ECO:0007669"/>
    <property type="project" value="InterPro"/>
</dbReference>
<dbReference type="InterPro" id="IPR006569">
    <property type="entry name" value="CID_dom"/>
</dbReference>
<dbReference type="SUPFAM" id="SSF48464">
    <property type="entry name" value="ENTH/VHS domain"/>
    <property type="match status" value="1"/>
</dbReference>
<dbReference type="Proteomes" id="UP000317494">
    <property type="component" value="Unassembled WGS sequence"/>
</dbReference>
<dbReference type="InterPro" id="IPR008942">
    <property type="entry name" value="ENTH_VHS"/>
</dbReference>